<keyword evidence="2" id="KW-0663">Pyridoxal phosphate</keyword>
<evidence type="ECO:0000256" key="2">
    <source>
        <dbReference type="RuleBase" id="RU004508"/>
    </source>
</evidence>
<keyword evidence="4" id="KW-1185">Reference proteome</keyword>
<dbReference type="GO" id="GO:0008483">
    <property type="term" value="F:transaminase activity"/>
    <property type="evidence" value="ECO:0007669"/>
    <property type="project" value="UniProtKB-KW"/>
</dbReference>
<dbReference type="Gene3D" id="3.90.1150.10">
    <property type="entry name" value="Aspartate Aminotransferase, domain 1"/>
    <property type="match status" value="1"/>
</dbReference>
<dbReference type="RefSeq" id="WP_200463204.1">
    <property type="nucleotide sequence ID" value="NZ_JAENRR010000002.1"/>
</dbReference>
<evidence type="ECO:0000256" key="1">
    <source>
        <dbReference type="ARBA" id="ARBA00037999"/>
    </source>
</evidence>
<evidence type="ECO:0000313" key="3">
    <source>
        <dbReference type="EMBL" id="MBK3515972.1"/>
    </source>
</evidence>
<protein>
    <submittedName>
        <fullName evidence="3">DegT/DnrJ/EryC1/StrS family aminotransferase</fullName>
    </submittedName>
</protein>
<dbReference type="InterPro" id="IPR000653">
    <property type="entry name" value="DegT/StrS_aminotransferase"/>
</dbReference>
<gene>
    <name evidence="3" type="ORF">JIV24_01385</name>
</gene>
<comment type="caution">
    <text evidence="3">The sequence shown here is derived from an EMBL/GenBank/DDBJ whole genome shotgun (WGS) entry which is preliminary data.</text>
</comment>
<dbReference type="EMBL" id="JAENRR010000002">
    <property type="protein sequence ID" value="MBK3515972.1"/>
    <property type="molecule type" value="Genomic_DNA"/>
</dbReference>
<evidence type="ECO:0000313" key="4">
    <source>
        <dbReference type="Proteomes" id="UP000605676"/>
    </source>
</evidence>
<dbReference type="InterPro" id="IPR015421">
    <property type="entry name" value="PyrdxlP-dep_Trfase_major"/>
</dbReference>
<dbReference type="InterPro" id="IPR015422">
    <property type="entry name" value="PyrdxlP-dep_Trfase_small"/>
</dbReference>
<keyword evidence="3" id="KW-0808">Transferase</keyword>
<sequence length="394" mass="44087">MASAGQGELSSINSLFEDANISTHPIIRELEKAYRERIRSKYALAHNNGTSALMAAFWALDLKPGDQILVPTATFWASALPMMWHGLVPIFCESEDTELGLDLEDIRAKWNPNVKAIVIVPLWGIPGNYEAILNFAKEKRLLIIEDASHAHGAQFKNKPVGSFGDISVFSLQGDKLAPAGEGGMLLTNNLEYYNKAILFGDITRIVELDTPDSRFAATSFGVKTRIAPVSASIGLNSLKKLDERNAIRKSNMIRLSEALENYGFNCYTDTENWSRTYFEFVARPQLNNKNKLTATEWVKALLSEGCDVSEPRYPLLHEQPFFTEGAYKKVLRLDDSLCPEYNPGGFDKTRKVNGELIKFPCFTTTHTDLLDEYIDAIHKIGRSQDVIKTILENS</sequence>
<dbReference type="PIRSF" id="PIRSF000390">
    <property type="entry name" value="PLP_StrS"/>
    <property type="match status" value="1"/>
</dbReference>
<dbReference type="SUPFAM" id="SSF53383">
    <property type="entry name" value="PLP-dependent transferases"/>
    <property type="match status" value="1"/>
</dbReference>
<dbReference type="Pfam" id="PF01041">
    <property type="entry name" value="DegT_DnrJ_EryC1"/>
    <property type="match status" value="1"/>
</dbReference>
<dbReference type="Proteomes" id="UP000605676">
    <property type="component" value="Unassembled WGS sequence"/>
</dbReference>
<name>A0ABS1HE77_9BACT</name>
<dbReference type="Gene3D" id="3.40.640.10">
    <property type="entry name" value="Type I PLP-dependent aspartate aminotransferase-like (Major domain)"/>
    <property type="match status" value="1"/>
</dbReference>
<comment type="similarity">
    <text evidence="1 2">Belongs to the DegT/DnrJ/EryC1 family.</text>
</comment>
<organism evidence="3 4">
    <name type="scientific">Carboxylicivirga marina</name>
    <dbReference type="NCBI Taxonomy" id="2800988"/>
    <lineage>
        <taxon>Bacteria</taxon>
        <taxon>Pseudomonadati</taxon>
        <taxon>Bacteroidota</taxon>
        <taxon>Bacteroidia</taxon>
        <taxon>Marinilabiliales</taxon>
        <taxon>Marinilabiliaceae</taxon>
        <taxon>Carboxylicivirga</taxon>
    </lineage>
</organism>
<dbReference type="PANTHER" id="PTHR30244:SF34">
    <property type="entry name" value="DTDP-4-AMINO-4,6-DIDEOXYGALACTOSE TRANSAMINASE"/>
    <property type="match status" value="1"/>
</dbReference>
<dbReference type="PANTHER" id="PTHR30244">
    <property type="entry name" value="TRANSAMINASE"/>
    <property type="match status" value="1"/>
</dbReference>
<proteinExistence type="inferred from homology"/>
<accession>A0ABS1HE77</accession>
<keyword evidence="3" id="KW-0032">Aminotransferase</keyword>
<reference evidence="3 4" key="1">
    <citation type="submission" date="2021-01" db="EMBL/GenBank/DDBJ databases">
        <title>Carboxyliciviraga sp.nov., isolated from coastal sediments.</title>
        <authorList>
            <person name="Lu D."/>
            <person name="Zhang T."/>
        </authorList>
    </citation>
    <scope>NUCLEOTIDE SEQUENCE [LARGE SCALE GENOMIC DNA]</scope>
    <source>
        <strain evidence="3 4">N1Y132</strain>
    </source>
</reference>
<dbReference type="InterPro" id="IPR015424">
    <property type="entry name" value="PyrdxlP-dep_Trfase"/>
</dbReference>